<evidence type="ECO:0000313" key="2">
    <source>
        <dbReference type="EMBL" id="OAN14010.1"/>
    </source>
</evidence>
<gene>
    <name evidence="2" type="ORF">A3K86_12420</name>
</gene>
<evidence type="ECO:0000259" key="1">
    <source>
        <dbReference type="Pfam" id="PF04287"/>
    </source>
</evidence>
<sequence length="106" mass="12423">MDKYQHCQRLLEQLQHTMQQHQQWQTVPPSEAALASVEPFAIDTLRCAEWLQWIFIPKMHQLVQLGLPLPTQFEIAPYVEEAMKEEQGGLAIFAVCREFDNLMKQK</sequence>
<protein>
    <submittedName>
        <fullName evidence="2">Pseudouridine synthase</fullName>
    </submittedName>
</protein>
<dbReference type="InterPro" id="IPR007384">
    <property type="entry name" value="UCP006257"/>
</dbReference>
<dbReference type="PANTHER" id="PTHR39586:SF1">
    <property type="entry name" value="CYTOPLASMIC PROTEIN"/>
    <property type="match status" value="1"/>
</dbReference>
<accession>A0A178K9G9</accession>
<comment type="caution">
    <text evidence="2">The sequence shown here is derived from an EMBL/GenBank/DDBJ whole genome shotgun (WGS) entry which is preliminary data.</text>
</comment>
<dbReference type="InterPro" id="IPR036814">
    <property type="entry name" value="YqcC-like_sf"/>
</dbReference>
<dbReference type="EMBL" id="LVHF01000026">
    <property type="protein sequence ID" value="OAN14010.1"/>
    <property type="molecule type" value="Genomic_DNA"/>
</dbReference>
<dbReference type="Proteomes" id="UP000078503">
    <property type="component" value="Unassembled WGS sequence"/>
</dbReference>
<dbReference type="SUPFAM" id="SSF158452">
    <property type="entry name" value="YqcC-like"/>
    <property type="match status" value="1"/>
</dbReference>
<dbReference type="InterPro" id="IPR023376">
    <property type="entry name" value="YqcC-like_dom"/>
</dbReference>
<dbReference type="OrthoDB" id="8794567at2"/>
<dbReference type="Gene3D" id="1.20.1440.40">
    <property type="entry name" value="YqcC-like"/>
    <property type="match status" value="1"/>
</dbReference>
<organism evidence="2 3">
    <name type="scientific">Photobacterium jeanii</name>
    <dbReference type="NCBI Taxonomy" id="858640"/>
    <lineage>
        <taxon>Bacteria</taxon>
        <taxon>Pseudomonadati</taxon>
        <taxon>Pseudomonadota</taxon>
        <taxon>Gammaproteobacteria</taxon>
        <taxon>Vibrionales</taxon>
        <taxon>Vibrionaceae</taxon>
        <taxon>Photobacterium</taxon>
    </lineage>
</organism>
<dbReference type="PIRSF" id="PIRSF006257">
    <property type="entry name" value="UCP006257"/>
    <property type="match status" value="1"/>
</dbReference>
<reference evidence="2 3" key="1">
    <citation type="submission" date="2016-03" db="EMBL/GenBank/DDBJ databases">
        <title>Photobacterium proteolyticum sp. nov. a protease producing bacterium isolated from ocean sediments of Laizhou Bay.</title>
        <authorList>
            <person name="Li Y."/>
        </authorList>
    </citation>
    <scope>NUCLEOTIDE SEQUENCE [LARGE SCALE GENOMIC DNA]</scope>
    <source>
        <strain evidence="2 3">R-40508</strain>
    </source>
</reference>
<name>A0A178K9G9_9GAMM</name>
<dbReference type="RefSeq" id="WP_068331413.1">
    <property type="nucleotide sequence ID" value="NZ_LVHF01000026.1"/>
</dbReference>
<dbReference type="AlphaFoldDB" id="A0A178K9G9"/>
<keyword evidence="3" id="KW-1185">Reference proteome</keyword>
<evidence type="ECO:0000313" key="3">
    <source>
        <dbReference type="Proteomes" id="UP000078503"/>
    </source>
</evidence>
<dbReference type="STRING" id="858640.A3K86_12420"/>
<dbReference type="Pfam" id="PF04287">
    <property type="entry name" value="DUF446"/>
    <property type="match status" value="1"/>
</dbReference>
<dbReference type="PANTHER" id="PTHR39586">
    <property type="entry name" value="CYTOPLASMIC PROTEIN-RELATED"/>
    <property type="match status" value="1"/>
</dbReference>
<proteinExistence type="predicted"/>
<feature type="domain" description="YqcC-like" evidence="1">
    <location>
        <begin position="7"/>
        <end position="102"/>
    </location>
</feature>
<dbReference type="GO" id="GO:0044010">
    <property type="term" value="P:single-species biofilm formation"/>
    <property type="evidence" value="ECO:0007669"/>
    <property type="project" value="TreeGrafter"/>
</dbReference>